<evidence type="ECO:0000256" key="3">
    <source>
        <dbReference type="ARBA" id="ARBA00022606"/>
    </source>
</evidence>
<dbReference type="GO" id="GO:0005886">
    <property type="term" value="C:plasma membrane"/>
    <property type="evidence" value="ECO:0007669"/>
    <property type="project" value="UniProtKB-SubCell"/>
</dbReference>
<dbReference type="GO" id="GO:0005549">
    <property type="term" value="F:odorant binding"/>
    <property type="evidence" value="ECO:0007669"/>
    <property type="project" value="InterPro"/>
</dbReference>
<dbReference type="InParanoid" id="A0A6J2XF80"/>
<keyword evidence="4 10" id="KW-0812">Transmembrane</keyword>
<protein>
    <submittedName>
        <fullName evidence="12">Odorant receptor 67c-like</fullName>
    </submittedName>
</protein>
<gene>
    <name evidence="12" type="primary">LOC115877819</name>
</gene>
<accession>A0A6J2XF80</accession>
<keyword evidence="5" id="KW-0552">Olfaction</keyword>
<name>A0A6J2XF80_SITOR</name>
<dbReference type="Proteomes" id="UP000504635">
    <property type="component" value="Unplaced"/>
</dbReference>
<feature type="transmembrane region" description="Helical" evidence="10">
    <location>
        <begin position="159"/>
        <end position="177"/>
    </location>
</feature>
<feature type="transmembrane region" description="Helical" evidence="10">
    <location>
        <begin position="47"/>
        <end position="80"/>
    </location>
</feature>
<keyword evidence="2" id="KW-1003">Cell membrane</keyword>
<dbReference type="AlphaFoldDB" id="A0A6J2XF80"/>
<reference evidence="12" key="1">
    <citation type="submission" date="2025-08" db="UniProtKB">
        <authorList>
            <consortium name="RefSeq"/>
        </authorList>
    </citation>
    <scope>IDENTIFICATION</scope>
    <source>
        <tissue evidence="12">Gonads</tissue>
    </source>
</reference>
<dbReference type="PANTHER" id="PTHR21137">
    <property type="entry name" value="ODORANT RECEPTOR"/>
    <property type="match status" value="1"/>
</dbReference>
<keyword evidence="6 10" id="KW-1133">Transmembrane helix</keyword>
<keyword evidence="8" id="KW-0675">Receptor</keyword>
<dbReference type="InterPro" id="IPR004117">
    <property type="entry name" value="7tm6_olfct_rcpt"/>
</dbReference>
<dbReference type="PANTHER" id="PTHR21137:SF3">
    <property type="entry name" value="ODORANT RECEPTOR 30A-RELATED"/>
    <property type="match status" value="1"/>
</dbReference>
<comment type="subcellular location">
    <subcellularLocation>
        <location evidence="1">Cell membrane</location>
        <topology evidence="1">Multi-pass membrane protein</topology>
    </subcellularLocation>
</comment>
<evidence type="ECO:0000256" key="6">
    <source>
        <dbReference type="ARBA" id="ARBA00022989"/>
    </source>
</evidence>
<evidence type="ECO:0000313" key="11">
    <source>
        <dbReference type="Proteomes" id="UP000504635"/>
    </source>
</evidence>
<sequence length="250" mass="28809">MPVTTINLSGAYENSKLIQYNRLNNASLETHFMYQIWFPVNKLDNLVPYYSVMLMFTWSGFVYSCITHMLFVTLLIYCGVQLEVLQVKMSKITSSSDNSEENRKLLWKKLIVEHQYIIEFIETLNNRAMGIVLMEFILSSLDVASVATNATKSKANESFWLLCFFALLSYQIFALAWNANEIKEQSVAIADHLYNSEWYMLEKKECQVMQIILIRAQKPLVITIGPFGPMTTQSALLMFKAAYSYISIMS</sequence>
<evidence type="ECO:0000256" key="8">
    <source>
        <dbReference type="ARBA" id="ARBA00023170"/>
    </source>
</evidence>
<dbReference type="KEGG" id="soy:115877819"/>
<keyword evidence="3" id="KW-0716">Sensory transduction</keyword>
<evidence type="ECO:0000256" key="4">
    <source>
        <dbReference type="ARBA" id="ARBA00022692"/>
    </source>
</evidence>
<organism evidence="11 12">
    <name type="scientific">Sitophilus oryzae</name>
    <name type="common">Rice weevil</name>
    <name type="synonym">Curculio oryzae</name>
    <dbReference type="NCBI Taxonomy" id="7048"/>
    <lineage>
        <taxon>Eukaryota</taxon>
        <taxon>Metazoa</taxon>
        <taxon>Ecdysozoa</taxon>
        <taxon>Arthropoda</taxon>
        <taxon>Hexapoda</taxon>
        <taxon>Insecta</taxon>
        <taxon>Pterygota</taxon>
        <taxon>Neoptera</taxon>
        <taxon>Endopterygota</taxon>
        <taxon>Coleoptera</taxon>
        <taxon>Polyphaga</taxon>
        <taxon>Cucujiformia</taxon>
        <taxon>Curculionidae</taxon>
        <taxon>Dryophthorinae</taxon>
        <taxon>Sitophilus</taxon>
    </lineage>
</organism>
<dbReference type="GeneID" id="115877819"/>
<dbReference type="Pfam" id="PF02949">
    <property type="entry name" value="7tm_6"/>
    <property type="match status" value="1"/>
</dbReference>
<dbReference type="GO" id="GO:0007165">
    <property type="term" value="P:signal transduction"/>
    <property type="evidence" value="ECO:0007669"/>
    <property type="project" value="UniProtKB-KW"/>
</dbReference>
<evidence type="ECO:0000256" key="10">
    <source>
        <dbReference type="SAM" id="Phobius"/>
    </source>
</evidence>
<dbReference type="GO" id="GO:0004984">
    <property type="term" value="F:olfactory receptor activity"/>
    <property type="evidence" value="ECO:0007669"/>
    <property type="project" value="InterPro"/>
</dbReference>
<proteinExistence type="predicted"/>
<dbReference type="RefSeq" id="XP_030750008.1">
    <property type="nucleotide sequence ID" value="XM_030894148.1"/>
</dbReference>
<evidence type="ECO:0000256" key="1">
    <source>
        <dbReference type="ARBA" id="ARBA00004651"/>
    </source>
</evidence>
<keyword evidence="9" id="KW-0807">Transducer</keyword>
<dbReference type="FunCoup" id="A0A6J2XF80">
    <property type="interactions" value="35"/>
</dbReference>
<keyword evidence="7 10" id="KW-0472">Membrane</keyword>
<evidence type="ECO:0000256" key="9">
    <source>
        <dbReference type="ARBA" id="ARBA00023224"/>
    </source>
</evidence>
<evidence type="ECO:0000256" key="2">
    <source>
        <dbReference type="ARBA" id="ARBA00022475"/>
    </source>
</evidence>
<keyword evidence="11" id="KW-1185">Reference proteome</keyword>
<evidence type="ECO:0000256" key="5">
    <source>
        <dbReference type="ARBA" id="ARBA00022725"/>
    </source>
</evidence>
<evidence type="ECO:0000313" key="12">
    <source>
        <dbReference type="RefSeq" id="XP_030750008.1"/>
    </source>
</evidence>
<dbReference type="OrthoDB" id="8117390at2759"/>
<evidence type="ECO:0000256" key="7">
    <source>
        <dbReference type="ARBA" id="ARBA00023136"/>
    </source>
</evidence>